<name>A0A4Z2FKT3_9TELE</name>
<proteinExistence type="predicted"/>
<keyword evidence="2" id="KW-1185">Reference proteome</keyword>
<evidence type="ECO:0000313" key="2">
    <source>
        <dbReference type="Proteomes" id="UP000314294"/>
    </source>
</evidence>
<dbReference type="Proteomes" id="UP000314294">
    <property type="component" value="Unassembled WGS sequence"/>
</dbReference>
<sequence>MEVRAGSPTAPPPPLVSPQQREGHFRFVVKAESCGTSQQNSRGALDFSTVFNVYFSVVSFWLSNHIWLFRLVSSQLISQLIDARCRQRVWQPQRAVQPRHVILSVRVA</sequence>
<dbReference type="AlphaFoldDB" id="A0A4Z2FKT3"/>
<accession>A0A4Z2FKT3</accession>
<gene>
    <name evidence="1" type="ORF">EYF80_048214</name>
</gene>
<dbReference type="OrthoDB" id="5464at2759"/>
<comment type="caution">
    <text evidence="1">The sequence shown here is derived from an EMBL/GenBank/DDBJ whole genome shotgun (WGS) entry which is preliminary data.</text>
</comment>
<reference evidence="1 2" key="1">
    <citation type="submission" date="2019-03" db="EMBL/GenBank/DDBJ databases">
        <title>First draft genome of Liparis tanakae, snailfish: a comprehensive survey of snailfish specific genes.</title>
        <authorList>
            <person name="Kim W."/>
            <person name="Song I."/>
            <person name="Jeong J.-H."/>
            <person name="Kim D."/>
            <person name="Kim S."/>
            <person name="Ryu S."/>
            <person name="Song J.Y."/>
            <person name="Lee S.K."/>
        </authorList>
    </citation>
    <scope>NUCLEOTIDE SEQUENCE [LARGE SCALE GENOMIC DNA]</scope>
    <source>
        <tissue evidence="1">Muscle</tissue>
    </source>
</reference>
<protein>
    <submittedName>
        <fullName evidence="1">Uncharacterized protein</fullName>
    </submittedName>
</protein>
<organism evidence="1 2">
    <name type="scientific">Liparis tanakae</name>
    <name type="common">Tanaka's snailfish</name>
    <dbReference type="NCBI Taxonomy" id="230148"/>
    <lineage>
        <taxon>Eukaryota</taxon>
        <taxon>Metazoa</taxon>
        <taxon>Chordata</taxon>
        <taxon>Craniata</taxon>
        <taxon>Vertebrata</taxon>
        <taxon>Euteleostomi</taxon>
        <taxon>Actinopterygii</taxon>
        <taxon>Neopterygii</taxon>
        <taxon>Teleostei</taxon>
        <taxon>Neoteleostei</taxon>
        <taxon>Acanthomorphata</taxon>
        <taxon>Eupercaria</taxon>
        <taxon>Perciformes</taxon>
        <taxon>Cottioidei</taxon>
        <taxon>Cottales</taxon>
        <taxon>Liparidae</taxon>
        <taxon>Liparis</taxon>
    </lineage>
</organism>
<evidence type="ECO:0000313" key="1">
    <source>
        <dbReference type="EMBL" id="TNN41621.1"/>
    </source>
</evidence>
<dbReference type="EMBL" id="SRLO01001093">
    <property type="protein sequence ID" value="TNN41621.1"/>
    <property type="molecule type" value="Genomic_DNA"/>
</dbReference>